<dbReference type="GO" id="GO:0032259">
    <property type="term" value="P:methylation"/>
    <property type="evidence" value="ECO:0007669"/>
    <property type="project" value="UniProtKB-KW"/>
</dbReference>
<protein>
    <recommendedName>
        <fullName evidence="1">DNA (cytosine-5-)-methyltransferase</fullName>
        <ecNumber evidence="1">2.1.1.37</ecNumber>
    </recommendedName>
</protein>
<evidence type="ECO:0000256" key="5">
    <source>
        <dbReference type="ARBA" id="ARBA00022747"/>
    </source>
</evidence>
<keyword evidence="5" id="KW-0680">Restriction system</keyword>
<organism evidence="8 9">
    <name type="scientific">Corynebacterium imitans</name>
    <dbReference type="NCBI Taxonomy" id="156978"/>
    <lineage>
        <taxon>Bacteria</taxon>
        <taxon>Bacillati</taxon>
        <taxon>Actinomycetota</taxon>
        <taxon>Actinomycetes</taxon>
        <taxon>Mycobacteriales</taxon>
        <taxon>Corynebacteriaceae</taxon>
        <taxon>Corynebacterium</taxon>
    </lineage>
</organism>
<evidence type="ECO:0000313" key="9">
    <source>
        <dbReference type="Proteomes" id="UP000215374"/>
    </source>
</evidence>
<dbReference type="InterPro" id="IPR001525">
    <property type="entry name" value="C5_MeTfrase"/>
</dbReference>
<dbReference type="REBASE" id="216429">
    <property type="entry name" value="M.Cim13015ORF290P"/>
</dbReference>
<dbReference type="SUPFAM" id="SSF53335">
    <property type="entry name" value="S-adenosyl-L-methionine-dependent methyltransferases"/>
    <property type="match status" value="1"/>
</dbReference>
<comment type="similarity">
    <text evidence="6 7">Belongs to the class I-like SAM-binding methyltransferase superfamily. C5-methyltransferase family.</text>
</comment>
<dbReference type="NCBIfam" id="TIGR00675">
    <property type="entry name" value="dcm"/>
    <property type="match status" value="1"/>
</dbReference>
<dbReference type="GO" id="GO:0003886">
    <property type="term" value="F:DNA (cytosine-5-)-methyltransferase activity"/>
    <property type="evidence" value="ECO:0007669"/>
    <property type="project" value="UniProtKB-EC"/>
</dbReference>
<dbReference type="GO" id="GO:0009307">
    <property type="term" value="P:DNA restriction-modification system"/>
    <property type="evidence" value="ECO:0007669"/>
    <property type="project" value="UniProtKB-KW"/>
</dbReference>
<feature type="active site" evidence="6">
    <location>
        <position position="84"/>
    </location>
</feature>
<dbReference type="InterPro" id="IPR029063">
    <property type="entry name" value="SAM-dependent_MTases_sf"/>
</dbReference>
<dbReference type="EMBL" id="LT906467">
    <property type="protein sequence ID" value="SNV56109.1"/>
    <property type="molecule type" value="Genomic_DNA"/>
</dbReference>
<evidence type="ECO:0000256" key="6">
    <source>
        <dbReference type="PROSITE-ProRule" id="PRU01016"/>
    </source>
</evidence>
<dbReference type="Gene3D" id="3.40.50.150">
    <property type="entry name" value="Vaccinia Virus protein VP39"/>
    <property type="match status" value="1"/>
</dbReference>
<dbReference type="PANTHER" id="PTHR46098:SF1">
    <property type="entry name" value="TRNA (CYTOSINE(38)-C(5))-METHYLTRANSFERASE"/>
    <property type="match status" value="1"/>
</dbReference>
<dbReference type="InterPro" id="IPR050750">
    <property type="entry name" value="C5-MTase"/>
</dbReference>
<evidence type="ECO:0000256" key="3">
    <source>
        <dbReference type="ARBA" id="ARBA00022679"/>
    </source>
</evidence>
<evidence type="ECO:0000256" key="7">
    <source>
        <dbReference type="RuleBase" id="RU000416"/>
    </source>
</evidence>
<dbReference type="Pfam" id="PF00145">
    <property type="entry name" value="DNA_methylase"/>
    <property type="match status" value="1"/>
</dbReference>
<dbReference type="EC" id="2.1.1.37" evidence="1"/>
<accession>A0A239YAB8</accession>
<dbReference type="RefSeq" id="WP_197697012.1">
    <property type="nucleotide sequence ID" value="NZ_CP009211.1"/>
</dbReference>
<gene>
    <name evidence="8" type="primary">dcm</name>
    <name evidence="8" type="ORF">SAMEA4535761_00291</name>
</gene>
<sequence>MSHLHPVPSTDQLTAIEFFAGIGLARAGLADAGISTVWANDYDKNKFAMYSGQWGDDDFVLENVFDVDPDQVPTADIAWSSSPCTDLSLAGKRNGISGRESSAFFGFTNVLRGMKDRRPNVAVLENVVGLASSHGGDDLRAAIREFNELGYAVDVVTIDARRFVPQSRPRLFLIGAKQPLDGGKDDTALRPDAVAWVHQEDDLRTFKFPFPTIAAPRKDGFSSEIEHLADDDPRWWDSQRTEAFISSMSPTQRLRADGFINARAYCLPENPQRRSHLGNAR</sequence>
<keyword evidence="2 6" id="KW-0489">Methyltransferase</keyword>
<evidence type="ECO:0000313" key="8">
    <source>
        <dbReference type="EMBL" id="SNV56109.1"/>
    </source>
</evidence>
<dbReference type="PRINTS" id="PR00105">
    <property type="entry name" value="C5METTRFRASE"/>
</dbReference>
<name>A0A239YAB8_9CORY</name>
<evidence type="ECO:0000256" key="4">
    <source>
        <dbReference type="ARBA" id="ARBA00022691"/>
    </source>
</evidence>
<evidence type="ECO:0000256" key="1">
    <source>
        <dbReference type="ARBA" id="ARBA00011975"/>
    </source>
</evidence>
<keyword evidence="4 6" id="KW-0949">S-adenosyl-L-methionine</keyword>
<dbReference type="AlphaFoldDB" id="A0A239YAB8"/>
<dbReference type="PANTHER" id="PTHR46098">
    <property type="entry name" value="TRNA (CYTOSINE(38)-C(5))-METHYLTRANSFERASE"/>
    <property type="match status" value="1"/>
</dbReference>
<evidence type="ECO:0000256" key="2">
    <source>
        <dbReference type="ARBA" id="ARBA00022603"/>
    </source>
</evidence>
<keyword evidence="3 6" id="KW-0808">Transferase</keyword>
<dbReference type="Proteomes" id="UP000215374">
    <property type="component" value="Chromosome 1"/>
</dbReference>
<proteinExistence type="inferred from homology"/>
<dbReference type="PROSITE" id="PS51679">
    <property type="entry name" value="SAM_MT_C5"/>
    <property type="match status" value="1"/>
</dbReference>
<reference evidence="8 9" key="1">
    <citation type="submission" date="2017-06" db="EMBL/GenBank/DDBJ databases">
        <authorList>
            <consortium name="Pathogen Informatics"/>
        </authorList>
    </citation>
    <scope>NUCLEOTIDE SEQUENCE [LARGE SCALE GENOMIC DNA]</scope>
    <source>
        <strain evidence="8 9">NCTC13015</strain>
    </source>
</reference>